<dbReference type="CDD" id="cd05930">
    <property type="entry name" value="A_NRPS"/>
    <property type="match status" value="1"/>
</dbReference>
<evidence type="ECO:0000313" key="16">
    <source>
        <dbReference type="Proteomes" id="UP000315783"/>
    </source>
</evidence>
<keyword evidence="1" id="KW-0596">Phosphopantetheine</keyword>
<keyword evidence="6" id="KW-0677">Repeat</keyword>
<keyword evidence="7" id="KW-0560">Oxidoreductase</keyword>
<dbReference type="SUPFAM" id="SSF51735">
    <property type="entry name" value="NAD(P)-binding Rossmann-fold domains"/>
    <property type="match status" value="3"/>
</dbReference>
<evidence type="ECO:0000256" key="2">
    <source>
        <dbReference type="ARBA" id="ARBA00022553"/>
    </source>
</evidence>
<dbReference type="CDD" id="cd02440">
    <property type="entry name" value="AdoMet_MTases"/>
    <property type="match status" value="1"/>
</dbReference>
<dbReference type="SUPFAM" id="SSF52777">
    <property type="entry name" value="CoA-dependent acyltransferases"/>
    <property type="match status" value="2"/>
</dbReference>
<dbReference type="InterPro" id="IPR049900">
    <property type="entry name" value="PKS_mFAS_DH"/>
</dbReference>
<gene>
    <name evidence="15" type="ORF">IF1G_05667</name>
</gene>
<dbReference type="SMART" id="SM00825">
    <property type="entry name" value="PKS_KS"/>
    <property type="match status" value="1"/>
</dbReference>
<dbReference type="Pfam" id="PF21089">
    <property type="entry name" value="PKS_DH_N"/>
    <property type="match status" value="1"/>
</dbReference>
<dbReference type="PROSITE" id="PS52019">
    <property type="entry name" value="PKS_MFAS_DH"/>
    <property type="match status" value="1"/>
</dbReference>
<dbReference type="InterPro" id="IPR036736">
    <property type="entry name" value="ACP-like_sf"/>
</dbReference>
<dbReference type="EMBL" id="SPUK01000007">
    <property type="protein sequence ID" value="TQV95838.1"/>
    <property type="molecule type" value="Genomic_DNA"/>
</dbReference>
<dbReference type="Gene3D" id="3.10.129.110">
    <property type="entry name" value="Polyketide synthase dehydratase"/>
    <property type="match status" value="1"/>
</dbReference>
<dbReference type="InterPro" id="IPR023213">
    <property type="entry name" value="CAT-like_dom_sf"/>
</dbReference>
<dbReference type="Pfam" id="PF00668">
    <property type="entry name" value="Condensation"/>
    <property type="match status" value="1"/>
</dbReference>
<dbReference type="InterPro" id="IPR050091">
    <property type="entry name" value="PKS_NRPS_Biosynth_Enz"/>
</dbReference>
<evidence type="ECO:0000259" key="14">
    <source>
        <dbReference type="PROSITE" id="PS52019"/>
    </source>
</evidence>
<dbReference type="InterPro" id="IPR000873">
    <property type="entry name" value="AMP-dep_synth/lig_dom"/>
</dbReference>
<dbReference type="PROSITE" id="PS50075">
    <property type="entry name" value="CARRIER"/>
    <property type="match status" value="2"/>
</dbReference>
<dbReference type="OrthoDB" id="329835at2759"/>
<dbReference type="Pfam" id="PF14765">
    <property type="entry name" value="PS-DH"/>
    <property type="match status" value="1"/>
</dbReference>
<dbReference type="GO" id="GO:0016491">
    <property type="term" value="F:oxidoreductase activity"/>
    <property type="evidence" value="ECO:0007669"/>
    <property type="project" value="UniProtKB-KW"/>
</dbReference>
<evidence type="ECO:0000259" key="12">
    <source>
        <dbReference type="PROSITE" id="PS50075"/>
    </source>
</evidence>
<dbReference type="InterPro" id="IPR036291">
    <property type="entry name" value="NAD(P)-bd_dom_sf"/>
</dbReference>
<dbReference type="Pfam" id="PF00698">
    <property type="entry name" value="Acyl_transf_1"/>
    <property type="match status" value="1"/>
</dbReference>
<evidence type="ECO:0000256" key="9">
    <source>
        <dbReference type="ARBA" id="ARBA00029443"/>
    </source>
</evidence>
<evidence type="ECO:0000256" key="1">
    <source>
        <dbReference type="ARBA" id="ARBA00022450"/>
    </source>
</evidence>
<feature type="compositionally biased region" description="Low complexity" evidence="11">
    <location>
        <begin position="2518"/>
        <end position="2537"/>
    </location>
</feature>
<dbReference type="SUPFAM" id="SSF52151">
    <property type="entry name" value="FabD/lysophospholipase-like"/>
    <property type="match status" value="1"/>
</dbReference>
<keyword evidence="2" id="KW-0597">Phosphoprotein</keyword>
<feature type="active site" description="Proton acceptor; for dehydratase activity" evidence="10">
    <location>
        <position position="966"/>
    </location>
</feature>
<dbReference type="Pfam" id="PF00109">
    <property type="entry name" value="ketoacyl-synt"/>
    <property type="match status" value="1"/>
</dbReference>
<dbReference type="SUPFAM" id="SSF56801">
    <property type="entry name" value="Acetyl-CoA synthetase-like"/>
    <property type="match status" value="1"/>
</dbReference>
<dbReference type="Gene3D" id="3.40.50.150">
    <property type="entry name" value="Vaccinia Virus protein VP39"/>
    <property type="match status" value="1"/>
</dbReference>
<dbReference type="InterPro" id="IPR001227">
    <property type="entry name" value="Ac_transferase_dom_sf"/>
</dbReference>
<dbReference type="Pfam" id="PF00501">
    <property type="entry name" value="AMP-binding"/>
    <property type="match status" value="1"/>
</dbReference>
<evidence type="ECO:0000256" key="6">
    <source>
        <dbReference type="ARBA" id="ARBA00022737"/>
    </source>
</evidence>
<dbReference type="PROSITE" id="PS00455">
    <property type="entry name" value="AMP_BINDING"/>
    <property type="match status" value="1"/>
</dbReference>
<dbReference type="Gene3D" id="3.30.70.3290">
    <property type="match status" value="1"/>
</dbReference>
<protein>
    <submittedName>
        <fullName evidence="15">Hybrid NRPS/PKS enzyme</fullName>
    </submittedName>
</protein>
<dbReference type="GO" id="GO:0032259">
    <property type="term" value="P:methylation"/>
    <property type="evidence" value="ECO:0007669"/>
    <property type="project" value="UniProtKB-KW"/>
</dbReference>
<keyword evidence="3" id="KW-0436">Ligase</keyword>
<dbReference type="SMART" id="SM00822">
    <property type="entry name" value="PKS_KR"/>
    <property type="match status" value="1"/>
</dbReference>
<dbReference type="Gene3D" id="3.30.559.10">
    <property type="entry name" value="Chloramphenicol acetyltransferase-like domain"/>
    <property type="match status" value="1"/>
</dbReference>
<dbReference type="GO" id="GO:0016874">
    <property type="term" value="F:ligase activity"/>
    <property type="evidence" value="ECO:0007669"/>
    <property type="project" value="UniProtKB-KW"/>
</dbReference>
<dbReference type="SUPFAM" id="SSF47336">
    <property type="entry name" value="ACP-like"/>
    <property type="match status" value="2"/>
</dbReference>
<dbReference type="SMART" id="SM00823">
    <property type="entry name" value="PKS_PP"/>
    <property type="match status" value="2"/>
</dbReference>
<keyword evidence="16" id="KW-1185">Reference proteome</keyword>
<evidence type="ECO:0000313" key="15">
    <source>
        <dbReference type="EMBL" id="TQV95838.1"/>
    </source>
</evidence>
<feature type="compositionally biased region" description="Basic and acidic residues" evidence="11">
    <location>
        <begin position="2505"/>
        <end position="2517"/>
    </location>
</feature>
<dbReference type="PANTHER" id="PTHR43775">
    <property type="entry name" value="FATTY ACID SYNTHASE"/>
    <property type="match status" value="1"/>
</dbReference>
<dbReference type="Pfam" id="PF00550">
    <property type="entry name" value="PP-binding"/>
    <property type="match status" value="2"/>
</dbReference>
<dbReference type="InterPro" id="IPR013120">
    <property type="entry name" value="FAR_NAD-bd"/>
</dbReference>
<dbReference type="InterPro" id="IPR049552">
    <property type="entry name" value="PKS_DH_N"/>
</dbReference>
<dbReference type="InterPro" id="IPR014031">
    <property type="entry name" value="Ketoacyl_synth_C"/>
</dbReference>
<dbReference type="Gene3D" id="3.40.47.10">
    <property type="match status" value="1"/>
</dbReference>
<dbReference type="Pfam" id="PF16197">
    <property type="entry name" value="KAsynt_C_assoc"/>
    <property type="match status" value="1"/>
</dbReference>
<feature type="region of interest" description="Disordered" evidence="11">
    <location>
        <begin position="2486"/>
        <end position="2554"/>
    </location>
</feature>
<evidence type="ECO:0000256" key="11">
    <source>
        <dbReference type="SAM" id="MobiDB-lite"/>
    </source>
</evidence>
<evidence type="ECO:0000256" key="7">
    <source>
        <dbReference type="ARBA" id="ARBA00023002"/>
    </source>
</evidence>
<feature type="domain" description="Carrier" evidence="12">
    <location>
        <begin position="2395"/>
        <end position="2473"/>
    </location>
</feature>
<dbReference type="STRING" id="43265.A0A545V289"/>
<dbReference type="Pfam" id="PF08659">
    <property type="entry name" value="KR"/>
    <property type="match status" value="1"/>
</dbReference>
<dbReference type="PROSITE" id="PS52004">
    <property type="entry name" value="KS3_2"/>
    <property type="match status" value="1"/>
</dbReference>
<dbReference type="PANTHER" id="PTHR43775:SF20">
    <property type="entry name" value="HYBRID PKS-NRPS SYNTHETASE APDA"/>
    <property type="match status" value="1"/>
</dbReference>
<dbReference type="InterPro" id="IPR013217">
    <property type="entry name" value="Methyltransf_12"/>
</dbReference>
<dbReference type="InterPro" id="IPR020806">
    <property type="entry name" value="PKS_PP-bd"/>
</dbReference>
<feature type="active site" description="Proton donor; for dehydratase activity" evidence="10">
    <location>
        <position position="1144"/>
    </location>
</feature>
<dbReference type="SUPFAM" id="SSF55048">
    <property type="entry name" value="Probable ACP-binding domain of malonyl-CoA ACP transacylase"/>
    <property type="match status" value="1"/>
</dbReference>
<keyword evidence="4" id="KW-0489">Methyltransferase</keyword>
<feature type="domain" description="PKS/mFAS DH" evidence="14">
    <location>
        <begin position="933"/>
        <end position="1242"/>
    </location>
</feature>
<dbReference type="InterPro" id="IPR013968">
    <property type="entry name" value="PKS_KR"/>
</dbReference>
<dbReference type="InterPro" id="IPR045851">
    <property type="entry name" value="AMP-bd_C_sf"/>
</dbReference>
<dbReference type="Gene3D" id="3.30.300.30">
    <property type="match status" value="1"/>
</dbReference>
<dbReference type="Proteomes" id="UP000315783">
    <property type="component" value="Unassembled WGS sequence"/>
</dbReference>
<comment type="similarity">
    <text evidence="9">In the C-terminal section; belongs to the NRP synthetase family.</text>
</comment>
<accession>A0A545V289</accession>
<dbReference type="InterPro" id="IPR016039">
    <property type="entry name" value="Thiolase-like"/>
</dbReference>
<feature type="domain" description="Carrier" evidence="12">
    <location>
        <begin position="3543"/>
        <end position="3620"/>
    </location>
</feature>
<dbReference type="Pfam" id="PF08242">
    <property type="entry name" value="Methyltransf_12"/>
    <property type="match status" value="1"/>
</dbReference>
<dbReference type="InterPro" id="IPR001242">
    <property type="entry name" value="Condensation_dom"/>
</dbReference>
<dbReference type="GO" id="GO:0008168">
    <property type="term" value="F:methyltransferase activity"/>
    <property type="evidence" value="ECO:0007669"/>
    <property type="project" value="UniProtKB-KW"/>
</dbReference>
<dbReference type="GO" id="GO:0009403">
    <property type="term" value="P:toxin biosynthetic process"/>
    <property type="evidence" value="ECO:0007669"/>
    <property type="project" value="UniProtKB-ARBA"/>
</dbReference>
<dbReference type="SUPFAM" id="SSF53335">
    <property type="entry name" value="S-adenosyl-L-methionine-dependent methyltransferases"/>
    <property type="match status" value="1"/>
</dbReference>
<dbReference type="Gene3D" id="3.40.366.10">
    <property type="entry name" value="Malonyl-Coenzyme A Acyl Carrier Protein, domain 2"/>
    <property type="match status" value="1"/>
</dbReference>
<dbReference type="InterPro" id="IPR014030">
    <property type="entry name" value="Ketoacyl_synth_N"/>
</dbReference>
<evidence type="ECO:0000259" key="13">
    <source>
        <dbReference type="PROSITE" id="PS52004"/>
    </source>
</evidence>
<dbReference type="InterPro" id="IPR057326">
    <property type="entry name" value="KR_dom"/>
</dbReference>
<organism evidence="15 16">
    <name type="scientific">Cordyceps javanica</name>
    <dbReference type="NCBI Taxonomy" id="43265"/>
    <lineage>
        <taxon>Eukaryota</taxon>
        <taxon>Fungi</taxon>
        <taxon>Dikarya</taxon>
        <taxon>Ascomycota</taxon>
        <taxon>Pezizomycotina</taxon>
        <taxon>Sordariomycetes</taxon>
        <taxon>Hypocreomycetidae</taxon>
        <taxon>Hypocreales</taxon>
        <taxon>Cordycipitaceae</taxon>
        <taxon>Cordyceps</taxon>
    </lineage>
</organism>
<dbReference type="SMART" id="SM00827">
    <property type="entry name" value="PKS_AT"/>
    <property type="match status" value="1"/>
</dbReference>
<dbReference type="InterPro" id="IPR042099">
    <property type="entry name" value="ANL_N_sf"/>
</dbReference>
<dbReference type="InterPro" id="IPR049551">
    <property type="entry name" value="PKS_DH_C"/>
</dbReference>
<dbReference type="Gene3D" id="1.10.1200.10">
    <property type="entry name" value="ACP-like"/>
    <property type="match status" value="2"/>
</dbReference>
<keyword evidence="8" id="KW-0511">Multifunctional enzyme</keyword>
<name>A0A545V289_9HYPO</name>
<reference evidence="15 16" key="1">
    <citation type="journal article" date="2019" name="Appl. Microbiol. Biotechnol.">
        <title>Genome sequence of Isaria javanica and comparative genome analysis insights into family S53 peptidase evolution in fungal entomopathogens.</title>
        <authorList>
            <person name="Lin R."/>
            <person name="Zhang X."/>
            <person name="Xin B."/>
            <person name="Zou M."/>
            <person name="Gao Y."/>
            <person name="Qin F."/>
            <person name="Hu Q."/>
            <person name="Xie B."/>
            <person name="Cheng X."/>
        </authorList>
    </citation>
    <scope>NUCLEOTIDE SEQUENCE [LARGE SCALE GENOMIC DNA]</scope>
    <source>
        <strain evidence="15 16">IJ1G</strain>
    </source>
</reference>
<feature type="domain" description="Ketosynthase family 3 (KS3)" evidence="13">
    <location>
        <begin position="4"/>
        <end position="436"/>
    </location>
</feature>
<evidence type="ECO:0000256" key="5">
    <source>
        <dbReference type="ARBA" id="ARBA00022679"/>
    </source>
</evidence>
<feature type="region of interest" description="C-terminal hotdog fold" evidence="10">
    <location>
        <begin position="1084"/>
        <end position="1242"/>
    </location>
</feature>
<sequence>MPVAEPIAVIGTACRFPGSSDTPSKLWELLKEPRDLVGKVSARRRWHPDAFYHSEPEHHGTTNVQTSYFLEEDPADFDNAFFNIQPSECDAIDPQQRMLMETVYDSLCAAGHTIEQLRGSSTAVIVGTMCDDWSGILYKDCETIPRYSATGTSRSIISNRVSYFFDWHGASMTIDTACSSSLVAVHVAIQALRNGESEVAVAAGSNLLLSPGMYIAEANLHMLSPTGRSRMWDKDVDGYARGEGVASVILKPLSAAIRDGDHIDCIIRETGVNQDGRSQGLTMPSAAAQAALIRTTYARAGLDLEKPEDRPQFFHAHGTGTPAGDPQEAEAISRAFYSNNASDTLYVGSIKTVIGHTEGTAGLASLIGTSLALKHGVIPPNMHFNELNPRIAPYYRNLHVPTSAQPWPSLPTGSVRRASVNSFGFGGTNAHAIIEAYEMPPAAPSVGQLFSPLTFSAATQLSLRATLTLYSEYLRNNKGSSLRDIAYTLQEKRSTLAFRAAIAASTTDEAVEMIKSLLEADDAPELGTKHFAIASPKVLGVFTGQGAQWPRMGAMLVEASPFASGRLAELDVALSSLPEEVRPVWTLQEQLLAYKESSRISEAAVSQPLCTAVQILLIDMLNAASVRLDAVVGHSSGEIGAAYAAGLLTASNAIRIAYLRGFYAKLAKSPGGRIGAMMAVGTSVEDANEFCNLPEFEGRIQIAAVNSASSITLSGDEDLVADAVQTFTDEGKFARLLKVDTAYHSIHMMPCSEPYRDAIEATASDNAAPVSEGPKPVWYSSVIPGQAMNATTLDSQYWVSNMTSTVQFAAAVQTAVSSSGPFNLALEIGPHPALKSPCLDTLAEAQGGSIPYSGTLARGQNDIHQLSTTLGFVWRTLGAVSVSFDAFEKKLSGDAMQRQMISDLPKYAFDHSKKFWSVSRAAGSQLIDHNPPHPILGKRCKDRETSREIQWRNILSPKEISWLKGHRIQGGIVFPAAGFVAMAVEAMYLLTPEAATVSLIKISNLFIGRAISFNDETSSVESLFCVNIISRDASSIEAKFRCYSGDPQELSSPMEVNAEGVVTITLAEPEPDTIPFSEPDFFNMSDIEVDRFYTQFERLEYQYSPPFRGMLSIGRKKGHAHGTIEDQSGSSWEDQLVIHPGMLDTALQSSAAAFSCPGDGMMWGLYIPAGIESITINPFFASSSDASAIREKQEVLPWEAIARPTKGTRSFMDINILSQDNAHTFIQVEGLELMPFTAARPEDDSVLFSKLEYCIDRPDGEIVALDDGPSDRALADAVKGERVAFYYLRKLLEAVTDEERDNALPHYRHLLNWASYAVERVKAGRNRFVPEAWQTDTEADIAALYERDRDRIDIRLIESVGKGLPQVIRDGTGILEHMEGLFEFYDEGLGLDKANRHLARMVTQIGHRYPQMKIMEIGAGTGGSTRAILPLLGSMFSSYTYTDISSGFFEAAQSRFKDYESRMIYKTFDMERDPADQGFASNSYDVIIASNVLHATDKLEQMMTNVRKLLRPGGFLLCLELTSNDAMRVGLPMGALPGWWVGAENGRPWGPTVTPVNWDSLLRKCGFGGIDTTTPLHHGLDMCTVFAAQAIDDRIALLRSPLAFISALPPTDAPRLVIVGGQSLFSHRIAENIAGMLKGRFEQVMRIASLEHIDLDALPYLSTVLSLVELDEPTFKNFNESELEALKIIWRQSAKVLWVTRGARADEPFCSMMLGLGRAVTNEYPHIALQIVDLDGFDNHDATSQLLASELLRLEMLKAWRSEAQSEAEFLWSLEPEVCFEGSTRLIPRLYACESANRRYNSGRRLVAENSSLSENVLLVANGEYYELQKPSPLRISNMTGREDTTSLELTHFLLQTIAIGSLGKLMLCSGIERTSGKPVFALSQSTETHPTVWNDWIVTLDMISKDVSQFMINVASHLTAIGILKLASKGGTLVVHEPSHDVMTALKKHACQYLVQVVMTSSVKDDVKHGSIHIPVNLSRRVIQKNLPFSVSTFVNLSTSAAGAAAGELIKDCMPSLCVCYTLGDIYGTTASLNSEASVREIAETFASACSAAAESELGSAQISTISMQDIAGHAVPRSPLTVVDCSDHRESVFTNVQAIDAGVILRPDKTYLLVGMTSQVGQSLCQWMVEHGARFVVMTSRNPNVDPKFIGFMSSLGATVNVLSLDITKRESLQRCYEEICKTMPPIAGVAQGAMVLRDSMFDGLTYENLTAVLEPKVTGTQLLDEFFYDAPLDFFIVMSSLTSVVGNSGQSNYIAANMFMVALAEQRRRRGVAGSSIAISSLIGIGYVERSSKFDADYFANLGYRNISEPELHQLFAEAILVGRPGCTQSSEITTGLEPFHPQRNANTKAQFFEDVRFNHFILERQDVKSSESRGSDVAMRVQLAEAKTADDAREMIKVGFLARLCRTLMLSADAALNETASLVEQGIDSLMAVEVRSWFLKELDVDIPVLKILGGSSINDLLAEAMERIPVAVIDLSALSSTKAGGGSAPMTVSNDSSTDSDDKSSTRSEDHSPPASETPTTPAEFTEASTPPVMAVRDKSSVPPTATEKSYPMSYGQDRFWFLSDYLEDKTSFNMTVMFKLTGRLQVHRLENAVQKVTQRHDALRTRFFWSGEGDEKVPMQGVLSDASITLEYVNLVDEADVQKELTKMHEHVWDLNSWTAARMVLITVSDNIHYFMVSGHHISWDGYSFSVLFVDLDAAYNGRPVPPLGPECQFPAFSTWQRDSYQSGLMKTSIESYYRPMIDPQAKAIPLFPFARSPTRPLLDHFEQFEAKATLPPELVSRLKMISRKNGATMFHLYLAALQALVFNLLPDMESFYLGLADANRIDKRFMDSLGFFLNLLPVRFDRSASGTKVSDIIKDTRNKAYKALEHSAVPWNVLLHELKIPRTNTEAPIFQLFVDYRQVARERAQWCGCGLSDEEWLNARNGYDLTLGITDNPTGESLLSLRLQKKMYSRESTEMLLRAYVNVLESFSKGVDQEVRHLPRFAAADIEAALETGKGPILPLEWPETVSHRIDQIAQLHNSKPALKDGLGVSYTYDQMRLRIDNIVSALLESGLSAGSKVGVFQTPSADWICSMLAIFRMGATYIPLDLRNSMARIVSIANSALPDALLVDQSTLPMVGQVRAQNAAIIDVSGISKAAASLAHPNKATQSTTAVILFTSGTTGEPKGVMLTHENLRTQCEGYSRMVGLSAMVDMVLQQTIYNFDISLDQIFAALTEGGCLYVVPAEKRGDPEAVTRIMAEQGVTYTVATPSEYETWIRYGSSNLSQCTSWGYAFGGGEHLHTGLIKEFAQLAQRHVPKLRLFNNYGPTEASLAITKGEVKHSAKDLENHVPAGWIMPNYAVAIVDENLDPVPFETSGEVLAGGSGIAAGYLGMDGLTKEKFIRGDAIHPLAAQTAETWYRTGDRGRLRQDGALYIDGRITGDTQVKIRGFRVELQEVEQVIRRIAKGALSHAVVTTRGVGEDRLLIAHIAFSSDISQQDKDVITHKLMTKLPLPAYMQPSVIATLDSVPVTNNFKVDRRAIEALPLPEKDGVTANLAAMETRIAQLWQDVIPHGIGTVTPETNFFDVGGNSILLIKLKAAMQREFQSAPSLIDLMNSSTLDGMSRHVAANMGMSNSGIDWEAESSVSLALHRLAETYPATKPAKSSELAVVLAGATGYLGRHILKSLISKSGIAKIFCLARNTSGLDSASSRDPKVTLVNADLALPRLGLGEAEFSTLAEEVDVIVNCVANRSFWDSYETLKPVNLEAVKGLAELSICAGRVPLHTMSSGAVEIYDSSEPPTDGSDGYVASKWCAERFLANASKAVGIPAHIHRPVKYSGAASKSDKSAAVQSELVHILGVLGKRPDFAAVRGFIDVAPVEGVVENIVRAVLGASRGSDVGVMEHPGECRLHIQDFDAIIRSDARLGALPAMDPLLWFGEAKRAGFTYLITAQELRMRNGETEVVSIR</sequence>
<evidence type="ECO:0000256" key="3">
    <source>
        <dbReference type="ARBA" id="ARBA00022598"/>
    </source>
</evidence>
<evidence type="ECO:0000256" key="4">
    <source>
        <dbReference type="ARBA" id="ARBA00022603"/>
    </source>
</evidence>
<dbReference type="InterPro" id="IPR016035">
    <property type="entry name" value="Acyl_Trfase/lysoPLipase"/>
</dbReference>
<dbReference type="GO" id="GO:0004312">
    <property type="term" value="F:fatty acid synthase activity"/>
    <property type="evidence" value="ECO:0007669"/>
    <property type="project" value="TreeGrafter"/>
</dbReference>
<dbReference type="InterPro" id="IPR014043">
    <property type="entry name" value="Acyl_transferase_dom"/>
</dbReference>
<dbReference type="InterPro" id="IPR032821">
    <property type="entry name" value="PKS_assoc"/>
</dbReference>
<evidence type="ECO:0000256" key="10">
    <source>
        <dbReference type="PROSITE-ProRule" id="PRU01363"/>
    </source>
</evidence>
<dbReference type="SMART" id="SM00826">
    <property type="entry name" value="PKS_DH"/>
    <property type="match status" value="1"/>
</dbReference>
<proteinExistence type="inferred from homology"/>
<keyword evidence="5" id="KW-0808">Transferase</keyword>
<feature type="region of interest" description="N-terminal hotdog fold" evidence="10">
    <location>
        <begin position="933"/>
        <end position="1069"/>
    </location>
</feature>
<evidence type="ECO:0000256" key="8">
    <source>
        <dbReference type="ARBA" id="ARBA00023268"/>
    </source>
</evidence>
<dbReference type="InterPro" id="IPR009081">
    <property type="entry name" value="PP-bd_ACP"/>
</dbReference>
<dbReference type="Pfam" id="PF07993">
    <property type="entry name" value="NAD_binding_4"/>
    <property type="match status" value="1"/>
</dbReference>
<dbReference type="InterPro" id="IPR020807">
    <property type="entry name" value="PKS_DH"/>
</dbReference>
<dbReference type="Gene3D" id="3.40.50.720">
    <property type="entry name" value="NAD(P)-binding Rossmann-like Domain"/>
    <property type="match status" value="3"/>
</dbReference>
<dbReference type="SUPFAM" id="SSF53901">
    <property type="entry name" value="Thiolase-like"/>
    <property type="match status" value="1"/>
</dbReference>
<dbReference type="InterPro" id="IPR020845">
    <property type="entry name" value="AMP-binding_CS"/>
</dbReference>
<dbReference type="InterPro" id="IPR042104">
    <property type="entry name" value="PKS_dehydratase_sf"/>
</dbReference>
<dbReference type="GO" id="GO:0006633">
    <property type="term" value="P:fatty acid biosynthetic process"/>
    <property type="evidence" value="ECO:0007669"/>
    <property type="project" value="TreeGrafter"/>
</dbReference>
<dbReference type="Pfam" id="PF02801">
    <property type="entry name" value="Ketoacyl-synt_C"/>
    <property type="match status" value="1"/>
</dbReference>
<dbReference type="CDD" id="cd19532">
    <property type="entry name" value="C_PKS-NRPS"/>
    <property type="match status" value="1"/>
</dbReference>
<dbReference type="GO" id="GO:0031177">
    <property type="term" value="F:phosphopantetheine binding"/>
    <property type="evidence" value="ECO:0007669"/>
    <property type="project" value="InterPro"/>
</dbReference>
<dbReference type="CDD" id="cd00833">
    <property type="entry name" value="PKS"/>
    <property type="match status" value="1"/>
</dbReference>
<comment type="caution">
    <text evidence="15">The sequence shown here is derived from an EMBL/GenBank/DDBJ whole genome shotgun (WGS) entry which is preliminary data.</text>
</comment>
<dbReference type="InterPro" id="IPR029063">
    <property type="entry name" value="SAM-dependent_MTases_sf"/>
</dbReference>
<dbReference type="Gene3D" id="3.40.50.12780">
    <property type="entry name" value="N-terminal domain of ligase-like"/>
    <property type="match status" value="1"/>
</dbReference>
<dbReference type="InterPro" id="IPR016036">
    <property type="entry name" value="Malonyl_transacylase_ACP-bd"/>
</dbReference>
<dbReference type="Gene3D" id="3.30.559.30">
    <property type="entry name" value="Nonribosomal peptide synthetase, condensation domain"/>
    <property type="match status" value="1"/>
</dbReference>
<dbReference type="InterPro" id="IPR020841">
    <property type="entry name" value="PKS_Beta-ketoAc_synthase_dom"/>
</dbReference>